<dbReference type="PROSITE" id="PS00760">
    <property type="entry name" value="SPASE_I_2"/>
    <property type="match status" value="1"/>
</dbReference>
<name>A0A7X0XKK6_9LIST</name>
<dbReference type="NCBIfam" id="TIGR02227">
    <property type="entry name" value="sigpep_I_bact"/>
    <property type="match status" value="1"/>
</dbReference>
<dbReference type="PROSITE" id="PS00501">
    <property type="entry name" value="SPASE_I_1"/>
    <property type="match status" value="1"/>
</dbReference>
<keyword evidence="6 12" id="KW-0645">Protease</keyword>
<keyword evidence="10 12" id="KW-0472">Membrane</keyword>
<evidence type="ECO:0000256" key="8">
    <source>
        <dbReference type="ARBA" id="ARBA00022801"/>
    </source>
</evidence>
<dbReference type="Proteomes" id="UP000541955">
    <property type="component" value="Unassembled WGS sequence"/>
</dbReference>
<feature type="active site" evidence="11">
    <location>
        <position position="53"/>
    </location>
</feature>
<dbReference type="Gene3D" id="2.10.109.10">
    <property type="entry name" value="Umud Fragment, subunit A"/>
    <property type="match status" value="1"/>
</dbReference>
<dbReference type="CDD" id="cd06530">
    <property type="entry name" value="S26_SPase_I"/>
    <property type="match status" value="1"/>
</dbReference>
<evidence type="ECO:0000313" key="16">
    <source>
        <dbReference type="Proteomes" id="UP000541955"/>
    </source>
</evidence>
<feature type="domain" description="Peptidase S26" evidence="14">
    <location>
        <begin position="23"/>
        <end position="194"/>
    </location>
</feature>
<keyword evidence="9 12" id="KW-1133">Transmembrane helix</keyword>
<accession>A0A7X0XKK6</accession>
<sequence>MDSETNETNETKKTGRGKGKAIWGWVQVILIAVILSMALRYFVISPVTVFGDSMYPTLHDGEHLFINKVTGPDRFDIIVFPAPDEKDTEYIKRVIGLPGDTVEYKQDQLYINGKKYDEPYLDSEKKDLTNGYLTTLNDGAQGNPNFSLATIPACGGATKVPKGKLFVLGDNRPISKDSRYIGFIDEDKVLGKVISFGKSLQK</sequence>
<evidence type="ECO:0000256" key="4">
    <source>
        <dbReference type="ARBA" id="ARBA00013208"/>
    </source>
</evidence>
<evidence type="ECO:0000256" key="12">
    <source>
        <dbReference type="RuleBase" id="RU003993"/>
    </source>
</evidence>
<comment type="caution">
    <text evidence="15">The sequence shown here is derived from an EMBL/GenBank/DDBJ whole genome shotgun (WGS) entry which is preliminary data.</text>
</comment>
<dbReference type="EMBL" id="JAARRW010000004">
    <property type="protein sequence ID" value="MBC1562779.1"/>
    <property type="molecule type" value="Genomic_DNA"/>
</dbReference>
<protein>
    <recommendedName>
        <fullName evidence="4 12">Signal peptidase I</fullName>
        <ecNumber evidence="4 12">3.4.21.89</ecNumber>
    </recommendedName>
</protein>
<keyword evidence="8 12" id="KW-0378">Hydrolase</keyword>
<evidence type="ECO:0000256" key="2">
    <source>
        <dbReference type="ARBA" id="ARBA00004401"/>
    </source>
</evidence>
<dbReference type="PRINTS" id="PR00727">
    <property type="entry name" value="LEADERPTASE"/>
</dbReference>
<dbReference type="EC" id="3.4.21.89" evidence="4 12"/>
<proteinExistence type="inferred from homology"/>
<dbReference type="GO" id="GO:0004252">
    <property type="term" value="F:serine-type endopeptidase activity"/>
    <property type="evidence" value="ECO:0007669"/>
    <property type="project" value="InterPro"/>
</dbReference>
<dbReference type="InterPro" id="IPR019757">
    <property type="entry name" value="Pept_S26A_signal_pept_1_Lys-AS"/>
</dbReference>
<evidence type="ECO:0000256" key="13">
    <source>
        <dbReference type="RuleBase" id="RU362042"/>
    </source>
</evidence>
<dbReference type="AlphaFoldDB" id="A0A7X0XKK6"/>
<dbReference type="GO" id="GO:0005886">
    <property type="term" value="C:plasma membrane"/>
    <property type="evidence" value="ECO:0007669"/>
    <property type="project" value="UniProtKB-SubCell"/>
</dbReference>
<dbReference type="RefSeq" id="WP_185354014.1">
    <property type="nucleotide sequence ID" value="NZ_JAAROI010000015.1"/>
</dbReference>
<evidence type="ECO:0000256" key="7">
    <source>
        <dbReference type="ARBA" id="ARBA00022692"/>
    </source>
</evidence>
<dbReference type="Pfam" id="PF10502">
    <property type="entry name" value="Peptidase_S26"/>
    <property type="match status" value="1"/>
</dbReference>
<evidence type="ECO:0000256" key="5">
    <source>
        <dbReference type="ARBA" id="ARBA00022475"/>
    </source>
</evidence>
<keyword evidence="7 12" id="KW-0812">Transmembrane</keyword>
<dbReference type="InterPro" id="IPR019756">
    <property type="entry name" value="Pept_S26A_signal_pept_1_Ser-AS"/>
</dbReference>
<dbReference type="InterPro" id="IPR000223">
    <property type="entry name" value="Pept_S26A_signal_pept_1"/>
</dbReference>
<keyword evidence="5" id="KW-1003">Cell membrane</keyword>
<dbReference type="InterPro" id="IPR036286">
    <property type="entry name" value="LexA/Signal_pep-like_sf"/>
</dbReference>
<dbReference type="GO" id="GO:0006465">
    <property type="term" value="P:signal peptide processing"/>
    <property type="evidence" value="ECO:0007669"/>
    <property type="project" value="InterPro"/>
</dbReference>
<feature type="transmembrane region" description="Helical" evidence="12">
    <location>
        <begin position="21"/>
        <end position="43"/>
    </location>
</feature>
<evidence type="ECO:0000256" key="3">
    <source>
        <dbReference type="ARBA" id="ARBA00009370"/>
    </source>
</evidence>
<dbReference type="InterPro" id="IPR019758">
    <property type="entry name" value="Pept_S26A_signal_pept_1_CS"/>
</dbReference>
<reference evidence="15 16" key="1">
    <citation type="submission" date="2020-03" db="EMBL/GenBank/DDBJ databases">
        <title>Soil Listeria distribution.</title>
        <authorList>
            <person name="Liao J."/>
            <person name="Wiedmann M."/>
        </authorList>
    </citation>
    <scope>NUCLEOTIDE SEQUENCE [LARGE SCALE GENOMIC DNA]</scope>
    <source>
        <strain evidence="15 16">FSL L7-1387</strain>
    </source>
</reference>
<evidence type="ECO:0000259" key="14">
    <source>
        <dbReference type="Pfam" id="PF10502"/>
    </source>
</evidence>
<dbReference type="PANTHER" id="PTHR43390">
    <property type="entry name" value="SIGNAL PEPTIDASE I"/>
    <property type="match status" value="1"/>
</dbReference>
<evidence type="ECO:0000256" key="1">
    <source>
        <dbReference type="ARBA" id="ARBA00000677"/>
    </source>
</evidence>
<evidence type="ECO:0000256" key="10">
    <source>
        <dbReference type="ARBA" id="ARBA00023136"/>
    </source>
</evidence>
<evidence type="ECO:0000256" key="6">
    <source>
        <dbReference type="ARBA" id="ARBA00022670"/>
    </source>
</evidence>
<dbReference type="InterPro" id="IPR019533">
    <property type="entry name" value="Peptidase_S26"/>
</dbReference>
<feature type="active site" evidence="11">
    <location>
        <position position="92"/>
    </location>
</feature>
<evidence type="ECO:0000256" key="9">
    <source>
        <dbReference type="ARBA" id="ARBA00022989"/>
    </source>
</evidence>
<evidence type="ECO:0000256" key="11">
    <source>
        <dbReference type="PIRSR" id="PIRSR600223-1"/>
    </source>
</evidence>
<evidence type="ECO:0000313" key="15">
    <source>
        <dbReference type="EMBL" id="MBC1562779.1"/>
    </source>
</evidence>
<comment type="similarity">
    <text evidence="3 13">Belongs to the peptidase S26 family.</text>
</comment>
<dbReference type="FunFam" id="2.10.109.10:FF:000008">
    <property type="entry name" value="Signal peptidase I"/>
    <property type="match status" value="1"/>
</dbReference>
<gene>
    <name evidence="15" type="primary">lepB</name>
    <name evidence="15" type="ORF">HB902_11910</name>
</gene>
<organism evidence="15 16">
    <name type="scientific">Listeria booriae</name>
    <dbReference type="NCBI Taxonomy" id="1552123"/>
    <lineage>
        <taxon>Bacteria</taxon>
        <taxon>Bacillati</taxon>
        <taxon>Bacillota</taxon>
        <taxon>Bacilli</taxon>
        <taxon>Bacillales</taxon>
        <taxon>Listeriaceae</taxon>
        <taxon>Listeria</taxon>
    </lineage>
</organism>
<dbReference type="SUPFAM" id="SSF51306">
    <property type="entry name" value="LexA/Signal peptidase"/>
    <property type="match status" value="1"/>
</dbReference>
<comment type="subcellular location">
    <subcellularLocation>
        <location evidence="2">Cell membrane</location>
        <topology evidence="2">Single-pass type II membrane protein</topology>
    </subcellularLocation>
    <subcellularLocation>
        <location evidence="13">Membrane</location>
        <topology evidence="13">Single-pass type II membrane protein</topology>
    </subcellularLocation>
</comment>
<dbReference type="PANTHER" id="PTHR43390:SF8">
    <property type="entry name" value="SIGNAL PEPTIDASE I"/>
    <property type="match status" value="1"/>
</dbReference>
<comment type="catalytic activity">
    <reaction evidence="1 12">
        <text>Cleavage of hydrophobic, N-terminal signal or leader sequences from secreted and periplasmic proteins.</text>
        <dbReference type="EC" id="3.4.21.89"/>
    </reaction>
</comment>
<dbReference type="PROSITE" id="PS00761">
    <property type="entry name" value="SPASE_I_3"/>
    <property type="match status" value="1"/>
</dbReference>
<dbReference type="GO" id="GO:0009003">
    <property type="term" value="F:signal peptidase activity"/>
    <property type="evidence" value="ECO:0007669"/>
    <property type="project" value="UniProtKB-EC"/>
</dbReference>